<reference evidence="11" key="1">
    <citation type="submission" date="2017-02" db="UniProtKB">
        <authorList>
            <consortium name="WormBaseParasite"/>
        </authorList>
    </citation>
    <scope>IDENTIFICATION</scope>
</reference>
<dbReference type="Gene3D" id="2.60.34.10">
    <property type="entry name" value="Substrate Binding Domain Of DNAk, Chain A, domain 1"/>
    <property type="match status" value="1"/>
</dbReference>
<dbReference type="InterPro" id="IPR029047">
    <property type="entry name" value="HSP70_peptide-bd_sf"/>
</dbReference>
<organism evidence="10 11">
    <name type="scientific">Syphacia muris</name>
    <dbReference type="NCBI Taxonomy" id="451379"/>
    <lineage>
        <taxon>Eukaryota</taxon>
        <taxon>Metazoa</taxon>
        <taxon>Ecdysozoa</taxon>
        <taxon>Nematoda</taxon>
        <taxon>Chromadorea</taxon>
        <taxon>Rhabditida</taxon>
        <taxon>Spirurina</taxon>
        <taxon>Oxyuridomorpha</taxon>
        <taxon>Oxyuroidea</taxon>
        <taxon>Oxyuridae</taxon>
        <taxon>Syphacia</taxon>
    </lineage>
</organism>
<evidence type="ECO:0000256" key="6">
    <source>
        <dbReference type="ARBA" id="ARBA00022840"/>
    </source>
</evidence>
<evidence type="ECO:0000313" key="10">
    <source>
        <dbReference type="Proteomes" id="UP000046393"/>
    </source>
</evidence>
<dbReference type="GO" id="GO:0005524">
    <property type="term" value="F:ATP binding"/>
    <property type="evidence" value="ECO:0007669"/>
    <property type="project" value="UniProtKB-KW"/>
</dbReference>
<evidence type="ECO:0000256" key="7">
    <source>
        <dbReference type="ARBA" id="ARBA00023186"/>
    </source>
</evidence>
<comment type="subcellular location">
    <subcellularLocation>
        <location evidence="1">Endoplasmic reticulum lumen</location>
    </subcellularLocation>
</comment>
<keyword evidence="7" id="KW-0143">Chaperone</keyword>
<keyword evidence="10" id="KW-1185">Reference proteome</keyword>
<evidence type="ECO:0000256" key="1">
    <source>
        <dbReference type="ARBA" id="ARBA00004319"/>
    </source>
</evidence>
<dbReference type="SUPFAM" id="SSF100934">
    <property type="entry name" value="Heat shock protein 70kD (HSP70), C-terminal subdomain"/>
    <property type="match status" value="1"/>
</dbReference>
<feature type="compositionally biased region" description="Polar residues" evidence="9">
    <location>
        <begin position="908"/>
        <end position="921"/>
    </location>
</feature>
<dbReference type="Gene3D" id="1.20.1270.10">
    <property type="match status" value="1"/>
</dbReference>
<dbReference type="CDD" id="cd10230">
    <property type="entry name" value="ASKHA_NBD_HSP70_HYOU1"/>
    <property type="match status" value="1"/>
</dbReference>
<dbReference type="GO" id="GO:0005788">
    <property type="term" value="C:endoplasmic reticulum lumen"/>
    <property type="evidence" value="ECO:0007669"/>
    <property type="project" value="UniProtKB-SubCell"/>
</dbReference>
<feature type="region of interest" description="Disordered" evidence="9">
    <location>
        <begin position="888"/>
        <end position="960"/>
    </location>
</feature>
<evidence type="ECO:0000256" key="8">
    <source>
        <dbReference type="ARBA" id="ARBA00040503"/>
    </source>
</evidence>
<dbReference type="InterPro" id="IPR013126">
    <property type="entry name" value="Hsp_70_fam"/>
</dbReference>
<name>A0A0N5AY75_9BILA</name>
<dbReference type="Proteomes" id="UP000046393">
    <property type="component" value="Unplaced"/>
</dbReference>
<dbReference type="GO" id="GO:0140662">
    <property type="term" value="F:ATP-dependent protein folding chaperone"/>
    <property type="evidence" value="ECO:0007669"/>
    <property type="project" value="InterPro"/>
</dbReference>
<proteinExistence type="inferred from homology"/>
<dbReference type="PRINTS" id="PR00301">
    <property type="entry name" value="HEATSHOCK70"/>
</dbReference>
<evidence type="ECO:0000256" key="5">
    <source>
        <dbReference type="ARBA" id="ARBA00022824"/>
    </source>
</evidence>
<dbReference type="SUPFAM" id="SSF53067">
    <property type="entry name" value="Actin-like ATPase domain"/>
    <property type="match status" value="2"/>
</dbReference>
<dbReference type="WBParaSite" id="SMUV_0000991201-mRNA-1">
    <property type="protein sequence ID" value="SMUV_0000991201-mRNA-1"/>
    <property type="gene ID" value="SMUV_0000991201"/>
</dbReference>
<dbReference type="InterPro" id="IPR029048">
    <property type="entry name" value="HSP70_C_sf"/>
</dbReference>
<dbReference type="InterPro" id="IPR043129">
    <property type="entry name" value="ATPase_NBD"/>
</dbReference>
<dbReference type="AlphaFoldDB" id="A0A0N5AY75"/>
<dbReference type="PANTHER" id="PTHR45639">
    <property type="entry name" value="HSC70CB, ISOFORM G-RELATED"/>
    <property type="match status" value="1"/>
</dbReference>
<dbReference type="STRING" id="451379.A0A0N5AY75"/>
<dbReference type="Gene3D" id="3.30.30.30">
    <property type="match status" value="1"/>
</dbReference>
<dbReference type="Gene3D" id="3.30.420.40">
    <property type="match status" value="2"/>
</dbReference>
<evidence type="ECO:0000313" key="11">
    <source>
        <dbReference type="WBParaSite" id="SMUV_0000991201-mRNA-1"/>
    </source>
</evidence>
<keyword evidence="3" id="KW-0732">Signal</keyword>
<sequence length="960" mass="108435">MWVNTFSSVVILATTLFSLFSSSILFFPLMVHITNNNVLGAQLAAMSIDFGSQFMKIGLVKPGVPMEIVLNKESRRKTPNLIGINKDERFFGDNGLAFAIKNPKNSFVHLVDLLGKTIDNPIVSLYKQRFPFINLVADDERKTVNFIANEDKYDVETLVAMVLDNARRLTESFAEQSVKDVVITVPAFFNQAERRAMTKAAEIAGLNLLQLLNDHTAAGLSYGIFRRKEINEQSQTLLIYDMGATKTTAAILEFRLEKDKKSSEKYPVMSTIGFGYDRTLGGLEISLRMRDHLVKEFQKAKKTAHDITENPRAMAKMFKEAERVKQVLSANTDHIAQVESVHEDQDFRVAVTRAQLEEMIKDLEPRIIKPIEDALKMAQMNIDEVGQVVLMGAATRTPKVQELVRKYFNGKELGKFLNTDESIAMGAVYQAAHLSKGFKVKRFDVRDLQIFPIQVDFVSLSKKDNGVERIIHRPIFGYKSFFPSSKKILSFSSYTKDFTFNVNYGELKHLTATQLSEFGSSNISNVEIIGVTKTYESEMAAEGAVYKPCEYNFFQGIKAYFNMDESGIISVESAEVCVEKLPKEESAFASLAGKISGFFSSGSTTEATTIAEPGSNEDKNTEPLKELNEENKAAKNATEKDDKDTSKENNKLKLHAFQKNIETVAKLKLLKFPLEVKETRYDVDVLSAAEVKTAKKRLSKFVEMEKRKAEREEAHNTLESLVYDISDKLEQESIQVFVKAEEKDALTREIERVRLWLEDEADISTPVDDFVKNKEIIDKLLKPVTDRINEHNGRPAFISDMLSLLNSSETFVFLGRNLTDSLFTDVELNTLEKITNETKIWWEEKNATQLTLAPTDTPAYTIEDLKEKIRALDRELRYLVNKMKFSKPKVEKGNKEGSEDEKSKAENVVNNEHTNSTSNLTSEEELKNDTVVTSSSEADKKKCEGKECNNVDPTHDATEL</sequence>
<dbReference type="PANTHER" id="PTHR45639:SF3">
    <property type="entry name" value="HYPOXIA UP-REGULATED PROTEIN 1"/>
    <property type="match status" value="1"/>
</dbReference>
<feature type="compositionally biased region" description="Basic and acidic residues" evidence="9">
    <location>
        <begin position="937"/>
        <end position="960"/>
    </location>
</feature>
<dbReference type="GO" id="GO:0034663">
    <property type="term" value="C:endoplasmic reticulum chaperone complex"/>
    <property type="evidence" value="ECO:0007669"/>
    <property type="project" value="TreeGrafter"/>
</dbReference>
<dbReference type="FunFam" id="3.90.640.10:FF:000004">
    <property type="entry name" value="Heat shock 70 kDa protein 4"/>
    <property type="match status" value="1"/>
</dbReference>
<dbReference type="GO" id="GO:0030968">
    <property type="term" value="P:endoplasmic reticulum unfolded protein response"/>
    <property type="evidence" value="ECO:0007669"/>
    <property type="project" value="TreeGrafter"/>
</dbReference>
<accession>A0A0N5AY75</accession>
<evidence type="ECO:0000256" key="9">
    <source>
        <dbReference type="SAM" id="MobiDB-lite"/>
    </source>
</evidence>
<dbReference type="FunFam" id="3.30.30.30:FF:000004">
    <property type="entry name" value="hypoxia up-regulated protein 1"/>
    <property type="match status" value="1"/>
</dbReference>
<keyword evidence="6" id="KW-0067">ATP-binding</keyword>
<comment type="similarity">
    <text evidence="2">Belongs to the heat shock protein 70 family.</text>
</comment>
<keyword evidence="5" id="KW-0256">Endoplasmic reticulum</keyword>
<feature type="region of interest" description="Disordered" evidence="9">
    <location>
        <begin position="629"/>
        <end position="650"/>
    </location>
</feature>
<feature type="compositionally biased region" description="Basic and acidic residues" evidence="9">
    <location>
        <begin position="888"/>
        <end position="905"/>
    </location>
</feature>
<evidence type="ECO:0000256" key="3">
    <source>
        <dbReference type="ARBA" id="ARBA00022729"/>
    </source>
</evidence>
<dbReference type="Gene3D" id="3.90.640.10">
    <property type="entry name" value="Actin, Chain A, domain 4"/>
    <property type="match status" value="1"/>
</dbReference>
<keyword evidence="4" id="KW-0547">Nucleotide-binding</keyword>
<dbReference type="Pfam" id="PF00012">
    <property type="entry name" value="HSP70"/>
    <property type="match status" value="1"/>
</dbReference>
<protein>
    <recommendedName>
        <fullName evidence="8">Hypoxia up-regulated protein 1</fullName>
    </recommendedName>
</protein>
<evidence type="ECO:0000256" key="2">
    <source>
        <dbReference type="ARBA" id="ARBA00007381"/>
    </source>
</evidence>
<evidence type="ECO:0000256" key="4">
    <source>
        <dbReference type="ARBA" id="ARBA00022741"/>
    </source>
</evidence>